<dbReference type="InterPro" id="IPR001789">
    <property type="entry name" value="Sig_transdc_resp-reg_receiver"/>
</dbReference>
<dbReference type="Gene3D" id="3.40.50.2300">
    <property type="match status" value="1"/>
</dbReference>
<dbReference type="Pfam" id="PF00072">
    <property type="entry name" value="Response_reg"/>
    <property type="match status" value="1"/>
</dbReference>
<dbReference type="PANTHER" id="PTHR45339:SF5">
    <property type="entry name" value="HISTIDINE KINASE"/>
    <property type="match status" value="1"/>
</dbReference>
<dbReference type="PROSITE" id="PS50110">
    <property type="entry name" value="RESPONSE_REGULATORY"/>
    <property type="match status" value="1"/>
</dbReference>
<dbReference type="AlphaFoldDB" id="M5RS38"/>
<keyword evidence="7" id="KW-1185">Reference proteome</keyword>
<dbReference type="Gene3D" id="1.20.120.160">
    <property type="entry name" value="HPT domain"/>
    <property type="match status" value="1"/>
</dbReference>
<name>M5RS38_9BACT</name>
<dbReference type="PROSITE" id="PS50894">
    <property type="entry name" value="HPT"/>
    <property type="match status" value="1"/>
</dbReference>
<feature type="domain" description="HPt" evidence="5">
    <location>
        <begin position="138"/>
        <end position="238"/>
    </location>
</feature>
<dbReference type="PATRIC" id="fig|1265738.3.peg.6286"/>
<dbReference type="InterPro" id="IPR036641">
    <property type="entry name" value="HPT_dom_sf"/>
</dbReference>
<evidence type="ECO:0000256" key="2">
    <source>
        <dbReference type="PROSITE-ProRule" id="PRU00110"/>
    </source>
</evidence>
<keyword evidence="1 3" id="KW-0597">Phosphoprotein</keyword>
<sequence>MAVRYRHNGTKAIKAVETWDYNLILMDCQMPEMDGYEATRQIRKRESDGRLKGHRPIAALTANAIKGDRELCLDAGMDEYMPKPFNPRYLVSMIQTLLQRVHDEPVKTVVTEPPTSAAIPDDPSPIDFDSLYERCMGDVQFAESLLDSFAEDGRDRMTQIVQLIDHGDVLAASKVAHSLKGIAGIVAAQEVQSISARIESAGKAGEIEMMHRLVKDLTNVVDECLGYLPIVKKRTQQWS</sequence>
<protein>
    <submittedName>
        <fullName evidence="6">Two-component system sensor protein</fullName>
    </submittedName>
</protein>
<evidence type="ECO:0000313" key="7">
    <source>
        <dbReference type="Proteomes" id="UP000011991"/>
    </source>
</evidence>
<dbReference type="GO" id="GO:0000160">
    <property type="term" value="P:phosphorelay signal transduction system"/>
    <property type="evidence" value="ECO:0007669"/>
    <property type="project" value="InterPro"/>
</dbReference>
<comment type="caution">
    <text evidence="6">The sequence shown here is derived from an EMBL/GenBank/DDBJ whole genome shotgun (WGS) entry which is preliminary data.</text>
</comment>
<dbReference type="GO" id="GO:0005524">
    <property type="term" value="F:ATP binding"/>
    <property type="evidence" value="ECO:0007669"/>
    <property type="project" value="UniProtKB-KW"/>
</dbReference>
<dbReference type="Pfam" id="PF01627">
    <property type="entry name" value="Hpt"/>
    <property type="match status" value="1"/>
</dbReference>
<evidence type="ECO:0000259" key="4">
    <source>
        <dbReference type="PROSITE" id="PS50110"/>
    </source>
</evidence>
<evidence type="ECO:0000256" key="3">
    <source>
        <dbReference type="PROSITE-ProRule" id="PRU00169"/>
    </source>
</evidence>
<dbReference type="PANTHER" id="PTHR45339">
    <property type="entry name" value="HYBRID SIGNAL TRANSDUCTION HISTIDINE KINASE J"/>
    <property type="match status" value="1"/>
</dbReference>
<dbReference type="InterPro" id="IPR008207">
    <property type="entry name" value="Sig_transdc_His_kin_Hpt_dom"/>
</dbReference>
<dbReference type="SUPFAM" id="SSF47226">
    <property type="entry name" value="Histidine-containing phosphotransfer domain, HPT domain"/>
    <property type="match status" value="1"/>
</dbReference>
<dbReference type="SMART" id="SM00448">
    <property type="entry name" value="REC"/>
    <property type="match status" value="1"/>
</dbReference>
<feature type="modified residue" description="Phosphohistidine" evidence="2">
    <location>
        <position position="177"/>
    </location>
</feature>
<accession>M5RS38</accession>
<dbReference type="CDD" id="cd17546">
    <property type="entry name" value="REC_hyHK_CKI1_RcsC-like"/>
    <property type="match status" value="1"/>
</dbReference>
<dbReference type="Proteomes" id="UP000011991">
    <property type="component" value="Unassembled WGS sequence"/>
</dbReference>
<dbReference type="SUPFAM" id="SSF52172">
    <property type="entry name" value="CheY-like"/>
    <property type="match status" value="1"/>
</dbReference>
<reference evidence="6 7" key="1">
    <citation type="journal article" date="2013" name="Mar. Genomics">
        <title>Expression of sulfatases in Rhodopirellula baltica and the diversity of sulfatases in the genus Rhodopirellula.</title>
        <authorList>
            <person name="Wegner C.E."/>
            <person name="Richter-Heitmann T."/>
            <person name="Klindworth A."/>
            <person name="Klockow C."/>
            <person name="Richter M."/>
            <person name="Achstetter T."/>
            <person name="Glockner F.O."/>
            <person name="Harder J."/>
        </authorList>
    </citation>
    <scope>NUCLEOTIDE SEQUENCE [LARGE SCALE GENOMIC DNA]</scope>
    <source>
        <strain evidence="6 7">SM1</strain>
    </source>
</reference>
<dbReference type="EMBL" id="ANOG01000914">
    <property type="protein sequence ID" value="EMI16769.1"/>
    <property type="molecule type" value="Genomic_DNA"/>
</dbReference>
<evidence type="ECO:0000313" key="6">
    <source>
        <dbReference type="EMBL" id="EMI16769.1"/>
    </source>
</evidence>
<dbReference type="GO" id="GO:0005886">
    <property type="term" value="C:plasma membrane"/>
    <property type="evidence" value="ECO:0007669"/>
    <property type="project" value="UniProtKB-SubCell"/>
</dbReference>
<evidence type="ECO:0000256" key="1">
    <source>
        <dbReference type="ARBA" id="ARBA00022553"/>
    </source>
</evidence>
<dbReference type="GO" id="GO:0004672">
    <property type="term" value="F:protein kinase activity"/>
    <property type="evidence" value="ECO:0007669"/>
    <property type="project" value="UniProtKB-ARBA"/>
</dbReference>
<feature type="domain" description="Response regulatory" evidence="4">
    <location>
        <begin position="1"/>
        <end position="98"/>
    </location>
</feature>
<organism evidence="6 7">
    <name type="scientific">Rhodopirellula maiorica SM1</name>
    <dbReference type="NCBI Taxonomy" id="1265738"/>
    <lineage>
        <taxon>Bacteria</taxon>
        <taxon>Pseudomonadati</taxon>
        <taxon>Planctomycetota</taxon>
        <taxon>Planctomycetia</taxon>
        <taxon>Pirellulales</taxon>
        <taxon>Pirellulaceae</taxon>
        <taxon>Novipirellula</taxon>
    </lineage>
</organism>
<feature type="modified residue" description="4-aspartylphosphate" evidence="3">
    <location>
        <position position="27"/>
    </location>
</feature>
<evidence type="ECO:0000259" key="5">
    <source>
        <dbReference type="PROSITE" id="PS50894"/>
    </source>
</evidence>
<dbReference type="InterPro" id="IPR011006">
    <property type="entry name" value="CheY-like_superfamily"/>
</dbReference>
<proteinExistence type="predicted"/>
<gene>
    <name evidence="6" type="ORF">RMSM_06305</name>
</gene>